<dbReference type="InterPro" id="IPR015345">
    <property type="entry name" value="Cytokinin_DH_FAD/cytokin-bd"/>
</dbReference>
<comment type="similarity">
    <text evidence="2">Belongs to the oxygen-dependent FAD-linked oxidoreductase family.</text>
</comment>
<organism evidence="7 8">
    <name type="scientific">Stigmatella aurantiaca</name>
    <dbReference type="NCBI Taxonomy" id="41"/>
    <lineage>
        <taxon>Bacteria</taxon>
        <taxon>Pseudomonadati</taxon>
        <taxon>Myxococcota</taxon>
        <taxon>Myxococcia</taxon>
        <taxon>Myxococcales</taxon>
        <taxon>Cystobacterineae</taxon>
        <taxon>Archangiaceae</taxon>
        <taxon>Stigmatella</taxon>
    </lineage>
</organism>
<evidence type="ECO:0000256" key="1">
    <source>
        <dbReference type="ARBA" id="ARBA00001974"/>
    </source>
</evidence>
<dbReference type="Proteomes" id="UP000182719">
    <property type="component" value="Unassembled WGS sequence"/>
</dbReference>
<evidence type="ECO:0000256" key="4">
    <source>
        <dbReference type="ARBA" id="ARBA00022827"/>
    </source>
</evidence>
<dbReference type="PANTHER" id="PTHR13878:SF53">
    <property type="entry name" value="CYTOKININ DEHYDROGENASE 6"/>
    <property type="match status" value="1"/>
</dbReference>
<dbReference type="InterPro" id="IPR016170">
    <property type="entry name" value="Cytok_DH_C_sf"/>
</dbReference>
<dbReference type="Pfam" id="PF01565">
    <property type="entry name" value="FAD_binding_4"/>
    <property type="match status" value="1"/>
</dbReference>
<dbReference type="InterPro" id="IPR016164">
    <property type="entry name" value="FAD-linked_Oxase-like_C"/>
</dbReference>
<dbReference type="Pfam" id="PF09265">
    <property type="entry name" value="Cytokin-bind"/>
    <property type="match status" value="1"/>
</dbReference>
<dbReference type="SUPFAM" id="SSF55103">
    <property type="entry name" value="FAD-linked oxidases, C-terminal domain"/>
    <property type="match status" value="1"/>
</dbReference>
<dbReference type="InterPro" id="IPR016166">
    <property type="entry name" value="FAD-bd_PCMH"/>
</dbReference>
<dbReference type="SUPFAM" id="SSF56176">
    <property type="entry name" value="FAD-binding/transporter-associated domain-like"/>
    <property type="match status" value="1"/>
</dbReference>
<dbReference type="AlphaFoldDB" id="A0A1H7HU45"/>
<dbReference type="PROSITE" id="PS51387">
    <property type="entry name" value="FAD_PCMH"/>
    <property type="match status" value="1"/>
</dbReference>
<dbReference type="InterPro" id="IPR036318">
    <property type="entry name" value="FAD-bd_PCMH-like_sf"/>
</dbReference>
<evidence type="ECO:0000313" key="8">
    <source>
        <dbReference type="Proteomes" id="UP000182719"/>
    </source>
</evidence>
<proteinExistence type="inferred from homology"/>
<keyword evidence="5" id="KW-0560">Oxidoreductase</keyword>
<dbReference type="Gene3D" id="3.30.465.10">
    <property type="match status" value="1"/>
</dbReference>
<evidence type="ECO:0000256" key="5">
    <source>
        <dbReference type="ARBA" id="ARBA00023002"/>
    </source>
</evidence>
<keyword evidence="4" id="KW-0274">FAD</keyword>
<feature type="domain" description="FAD-binding PCMH-type" evidence="6">
    <location>
        <begin position="79"/>
        <end position="252"/>
    </location>
</feature>
<gene>
    <name evidence="7" type="ORF">SAMN05444354_101803</name>
</gene>
<protein>
    <submittedName>
        <fullName evidence="7">FAD/FMN-containing dehydrogenase</fullName>
    </submittedName>
</protein>
<accession>A0A1H7HU45</accession>
<reference evidence="8" key="1">
    <citation type="submission" date="2016-10" db="EMBL/GenBank/DDBJ databases">
        <authorList>
            <person name="Varghese N."/>
            <person name="Submissions S."/>
        </authorList>
    </citation>
    <scope>NUCLEOTIDE SEQUENCE [LARGE SCALE GENOMIC DNA]</scope>
    <source>
        <strain evidence="8">DSM 17044</strain>
    </source>
</reference>
<dbReference type="EMBL" id="FOAP01000001">
    <property type="protein sequence ID" value="SEK53092.1"/>
    <property type="molecule type" value="Genomic_DNA"/>
</dbReference>
<dbReference type="InterPro" id="IPR050432">
    <property type="entry name" value="FAD-linked_Oxidoreductases_BP"/>
</dbReference>
<sequence length="497" mass="53928">MGLVPLKLESESPMSLGTLPRRSLLQGALVATAAAFNPISRSWASNGEPGTLSVPTFDGQLLLDAAVREQAADDFGHSVHRTPWAVLVPGSVDDIVKVIRFARLHQLKVSGTRGIGESHSTQGQAQVEAGVLIDMSALSTIHEVTANSAWVDAGVRWIQLLQATVPVGLSPPVLTDYIDLSVGGTLSVGGIGGQAFRHGLQVDNVLELEVVTGRGERVNCSPFHRKPLFDAVRSGLGQFGIIVRAKVRLVPVPPLARTYTAAYAQLSGLVADQRKLIEDGRFDYVEGSISLAGGVRTYHLEAVKYFRPEAPPNDAALLQGLAFQPGTVAVQDSTYFDFTNRLAPMVEQLKSLGAWQLPHPWLNVFVPGRSVTAYVEQVLNQTSDEELGQGPILLYPFHNRELTAPFLRVPADQHTFLLSLLRTAVPPTPENVEALLAKNRLFLKQLADIGGKAYPISSGPQTPAEWSEHFQPLWGLFQSSKWAFDPDLVLTPGQRIF</sequence>
<dbReference type="InterPro" id="IPR006094">
    <property type="entry name" value="Oxid_FAD_bind_N"/>
</dbReference>
<dbReference type="Gene3D" id="3.30.43.10">
    <property type="entry name" value="Uridine Diphospho-n-acetylenolpyruvylglucosamine Reductase, domain 2"/>
    <property type="match status" value="2"/>
</dbReference>
<name>A0A1H7HU45_STIAU</name>
<keyword evidence="3" id="KW-0285">Flavoprotein</keyword>
<evidence type="ECO:0000313" key="7">
    <source>
        <dbReference type="EMBL" id="SEK53092.1"/>
    </source>
</evidence>
<dbReference type="GO" id="GO:0009690">
    <property type="term" value="P:cytokinin metabolic process"/>
    <property type="evidence" value="ECO:0007669"/>
    <property type="project" value="InterPro"/>
</dbReference>
<dbReference type="Gene3D" id="3.40.462.10">
    <property type="entry name" value="FAD-linked oxidases, C-terminal domain"/>
    <property type="match status" value="1"/>
</dbReference>
<dbReference type="InterPro" id="IPR016167">
    <property type="entry name" value="FAD-bd_PCMH_sub1"/>
</dbReference>
<evidence type="ECO:0000256" key="3">
    <source>
        <dbReference type="ARBA" id="ARBA00022630"/>
    </source>
</evidence>
<comment type="cofactor">
    <cofactor evidence="1">
        <name>FAD</name>
        <dbReference type="ChEBI" id="CHEBI:57692"/>
    </cofactor>
</comment>
<evidence type="ECO:0000256" key="2">
    <source>
        <dbReference type="ARBA" id="ARBA00005466"/>
    </source>
</evidence>
<dbReference type="InterPro" id="IPR016169">
    <property type="entry name" value="FAD-bd_PCMH_sub2"/>
</dbReference>
<dbReference type="GO" id="GO:0019139">
    <property type="term" value="F:cytokinin dehydrogenase activity"/>
    <property type="evidence" value="ECO:0007669"/>
    <property type="project" value="InterPro"/>
</dbReference>
<keyword evidence="8" id="KW-1185">Reference proteome</keyword>
<dbReference type="GO" id="GO:0071949">
    <property type="term" value="F:FAD binding"/>
    <property type="evidence" value="ECO:0007669"/>
    <property type="project" value="InterPro"/>
</dbReference>
<dbReference type="PANTHER" id="PTHR13878">
    <property type="entry name" value="GULONOLACTONE OXIDASE"/>
    <property type="match status" value="1"/>
</dbReference>
<evidence type="ECO:0000259" key="6">
    <source>
        <dbReference type="PROSITE" id="PS51387"/>
    </source>
</evidence>